<evidence type="ECO:0000313" key="2">
    <source>
        <dbReference type="EMBL" id="GIQ81195.1"/>
    </source>
</evidence>
<dbReference type="AlphaFoldDB" id="A0A9K3GFZ1"/>
<dbReference type="EMBL" id="BDIP01000330">
    <property type="protein sequence ID" value="GIQ81195.1"/>
    <property type="molecule type" value="Genomic_DNA"/>
</dbReference>
<protein>
    <submittedName>
        <fullName evidence="2">Uncharacterized protein</fullName>
    </submittedName>
</protein>
<feature type="compositionally biased region" description="Basic and acidic residues" evidence="1">
    <location>
        <begin position="11"/>
        <end position="24"/>
    </location>
</feature>
<keyword evidence="3" id="KW-1185">Reference proteome</keyword>
<dbReference type="OrthoDB" id="417697at2759"/>
<reference evidence="2 3" key="1">
    <citation type="journal article" date="2018" name="PLoS ONE">
        <title>The draft genome of Kipferlia bialata reveals reductive genome evolution in fornicate parasites.</title>
        <authorList>
            <person name="Tanifuji G."/>
            <person name="Takabayashi S."/>
            <person name="Kume K."/>
            <person name="Takagi M."/>
            <person name="Nakayama T."/>
            <person name="Kamikawa R."/>
            <person name="Inagaki Y."/>
            <person name="Hashimoto T."/>
        </authorList>
    </citation>
    <scope>NUCLEOTIDE SEQUENCE [LARGE SCALE GENOMIC DNA]</scope>
    <source>
        <strain evidence="2">NY0173</strain>
    </source>
</reference>
<evidence type="ECO:0000313" key="3">
    <source>
        <dbReference type="Proteomes" id="UP000265618"/>
    </source>
</evidence>
<comment type="caution">
    <text evidence="2">The sequence shown here is derived from an EMBL/GenBank/DDBJ whole genome shotgun (WGS) entry which is preliminary data.</text>
</comment>
<sequence length="158" mass="17773">MEGVAPLGQDGTERDSEKREREGDESTGLEPANKRSQLHADWDKFYGKHKTGQYLDRHWLWMQFPELFPVPVHRTLKDVVSSTYVCACGSTIPLPDALVSEEPRVLAMADLDQAHVLEPVADGRQVKQPVCPTHQITDVAYTDTVLQCPHCSRGITYE</sequence>
<accession>A0A9K3GFZ1</accession>
<organism evidence="2 3">
    <name type="scientific">Kipferlia bialata</name>
    <dbReference type="NCBI Taxonomy" id="797122"/>
    <lineage>
        <taxon>Eukaryota</taxon>
        <taxon>Metamonada</taxon>
        <taxon>Carpediemonas-like organisms</taxon>
        <taxon>Kipferlia</taxon>
    </lineage>
</organism>
<feature type="non-terminal residue" evidence="2">
    <location>
        <position position="1"/>
    </location>
</feature>
<proteinExistence type="predicted"/>
<name>A0A9K3GFZ1_9EUKA</name>
<feature type="region of interest" description="Disordered" evidence="1">
    <location>
        <begin position="1"/>
        <end position="34"/>
    </location>
</feature>
<dbReference type="Proteomes" id="UP000265618">
    <property type="component" value="Unassembled WGS sequence"/>
</dbReference>
<gene>
    <name evidence="2" type="ORF">KIPB_002115</name>
</gene>
<evidence type="ECO:0000256" key="1">
    <source>
        <dbReference type="SAM" id="MobiDB-lite"/>
    </source>
</evidence>